<dbReference type="AlphaFoldDB" id="A0A6P8B088"/>
<reference evidence="2" key="2">
    <citation type="submission" date="2019-10" db="EMBL/GenBank/DDBJ databases">
        <authorList>
            <consortium name="NCBI Genome Project"/>
        </authorList>
    </citation>
    <scope>NUCLEOTIDE SEQUENCE</scope>
    <source>
        <strain evidence="2">NI907</strain>
    </source>
</reference>
<dbReference type="KEGG" id="pgri:PgNI_07957"/>
<name>A0A6P8B088_PYRGI</name>
<dbReference type="RefSeq" id="XP_030980557.1">
    <property type="nucleotide sequence ID" value="XM_031127961.1"/>
</dbReference>
<sequence>MPRDVRDAIRRYRYYVSNPTRENDSSAPMLFLDQSWALTLAQLPSLEKPAIDFETTPDKQEMDSIVDWAVRDWIFPILLVWTVTWTPKHELEDGTELVLRQVAVPPYVHDLEPEEDGEDEVMP</sequence>
<evidence type="ECO:0000313" key="2">
    <source>
        <dbReference type="RefSeq" id="XP_030980557.1"/>
    </source>
</evidence>
<feature type="non-terminal residue" evidence="2">
    <location>
        <position position="123"/>
    </location>
</feature>
<reference evidence="2" key="1">
    <citation type="journal article" date="2019" name="Mol. Biol. Evol.">
        <title>Blast fungal genomes show frequent chromosomal changes, gene gains and losses, and effector gene turnover.</title>
        <authorList>
            <person name="Gomez Luciano L.B."/>
            <person name="Jason Tsai I."/>
            <person name="Chuma I."/>
            <person name="Tosa Y."/>
            <person name="Chen Y.H."/>
            <person name="Li J.Y."/>
            <person name="Li M.Y."/>
            <person name="Jade Lu M.Y."/>
            <person name="Nakayashiki H."/>
            <person name="Li W.H."/>
        </authorList>
    </citation>
    <scope>NUCLEOTIDE SEQUENCE</scope>
    <source>
        <strain evidence="2">NI907</strain>
    </source>
</reference>
<dbReference type="Proteomes" id="UP000515153">
    <property type="component" value="Unplaced"/>
</dbReference>
<dbReference type="GeneID" id="41962870"/>
<reference evidence="2" key="3">
    <citation type="submission" date="2025-08" db="UniProtKB">
        <authorList>
            <consortium name="RefSeq"/>
        </authorList>
    </citation>
    <scope>IDENTIFICATION</scope>
    <source>
        <strain evidence="2">NI907</strain>
    </source>
</reference>
<evidence type="ECO:0000313" key="1">
    <source>
        <dbReference type="Proteomes" id="UP000515153"/>
    </source>
</evidence>
<proteinExistence type="predicted"/>
<organism evidence="1 2">
    <name type="scientific">Pyricularia grisea</name>
    <name type="common">Crabgrass-specific blast fungus</name>
    <name type="synonym">Magnaporthe grisea</name>
    <dbReference type="NCBI Taxonomy" id="148305"/>
    <lineage>
        <taxon>Eukaryota</taxon>
        <taxon>Fungi</taxon>
        <taxon>Dikarya</taxon>
        <taxon>Ascomycota</taxon>
        <taxon>Pezizomycotina</taxon>
        <taxon>Sordariomycetes</taxon>
        <taxon>Sordariomycetidae</taxon>
        <taxon>Magnaporthales</taxon>
        <taxon>Pyriculariaceae</taxon>
        <taxon>Pyricularia</taxon>
    </lineage>
</organism>
<keyword evidence="1" id="KW-1185">Reference proteome</keyword>
<accession>A0A6P8B088</accession>
<protein>
    <submittedName>
        <fullName evidence="2">Uncharacterized protein</fullName>
    </submittedName>
</protein>
<gene>
    <name evidence="2" type="ORF">PgNI_07957</name>
</gene>